<accession>A0AC58H8X3</accession>
<reference evidence="2" key="1">
    <citation type="submission" date="2025-08" db="UniProtKB">
        <authorList>
            <consortium name="RefSeq"/>
        </authorList>
    </citation>
    <scope>IDENTIFICATION</scope>
    <source>
        <strain evidence="2">Tuebingen</strain>
        <tissue evidence="2">Fibroblasts and whole tissue</tissue>
    </source>
</reference>
<gene>
    <name evidence="2" type="primary">gprin1</name>
</gene>
<name>A0AC58H8X3_DANRE</name>
<evidence type="ECO:0000313" key="2">
    <source>
        <dbReference type="RefSeq" id="XP_073778422.1"/>
    </source>
</evidence>
<dbReference type="RefSeq" id="XP_073778422.1">
    <property type="nucleotide sequence ID" value="XM_073922321.1"/>
</dbReference>
<organism evidence="1 2">
    <name type="scientific">Danio rerio</name>
    <name type="common">Zebrafish</name>
    <name type="synonym">Brachydanio rerio</name>
    <dbReference type="NCBI Taxonomy" id="7955"/>
    <lineage>
        <taxon>Eukaryota</taxon>
        <taxon>Metazoa</taxon>
        <taxon>Chordata</taxon>
        <taxon>Craniata</taxon>
        <taxon>Vertebrata</taxon>
        <taxon>Euteleostomi</taxon>
        <taxon>Actinopterygii</taxon>
        <taxon>Neopterygii</taxon>
        <taxon>Teleostei</taxon>
        <taxon>Ostariophysi</taxon>
        <taxon>Cypriniformes</taxon>
        <taxon>Danionidae</taxon>
        <taxon>Danioninae</taxon>
        <taxon>Danio</taxon>
    </lineage>
</organism>
<proteinExistence type="predicted"/>
<protein>
    <submittedName>
        <fullName evidence="2">G protein-regulated inducer of neurite outgrowth 1</fullName>
    </submittedName>
</protein>
<sequence>MEGPVLTESEVWKVGSETSTSINPEDRSIDYPLINDTDEKVKAPESAVQEEIIQQSVNPPELRIEDLSSPQTEMEVDDPACKERCKEMCIDQEITILVTNHDCNLEEEEDEDTNEEQTACTEAVISSVDVRELIDEDNLDGSIVVANMIEVSQIQKTNVVNNTSTNTTTEEQPKSQEDPDPICTKSNPPQESDVCSTQSLKDQPTQSEDVGKVDANKSEPAKEKLDLSRSPIRTQHVQTQVSLEVMYHSVATSPMTPPEASGTFIFPSTFGKLANKCNQEDLETKNVEMHSVATAPMTPLVLNAPETHSVATAPMTPLVLNAPELHSIGTAPMTPTVLNAPEMHSTGTAPMTPTVLNAPEMHSTGTAPMTPTVLNAPEMHSIGTAPMTPIVLNAPEMCSVATAPMTPVILTAPEVIPEPEPRIGIVIEDSPEPVQEVSWDEKGMTWEVYGAVVEVAVLGTAIQKHLEKQVKKQKIQPGPIDVPCVDLSEISTPMPSSPPPISGSAENIQDKGESEEKPVQIKRRRQNHVRQWFRSIRRPSCCSRPRQDEE</sequence>
<evidence type="ECO:0000313" key="1">
    <source>
        <dbReference type="Proteomes" id="UP000000437"/>
    </source>
</evidence>
<dbReference type="Proteomes" id="UP000000437">
    <property type="component" value="Chromosome 14"/>
</dbReference>
<keyword evidence="1" id="KW-1185">Reference proteome</keyword>